<gene>
    <name evidence="12" type="ORF">CW751_01395</name>
</gene>
<dbReference type="Gene3D" id="1.25.40.10">
    <property type="entry name" value="Tetratricopeptide repeat domain"/>
    <property type="match status" value="2"/>
</dbReference>
<feature type="transmembrane region" description="Helical" evidence="9">
    <location>
        <begin position="423"/>
        <end position="443"/>
    </location>
</feature>
<keyword evidence="9" id="KW-0812">Transmembrane</keyword>
<dbReference type="PANTHER" id="PTHR24421:SF10">
    <property type="entry name" value="NITRATE_NITRITE SENSOR PROTEIN NARQ"/>
    <property type="match status" value="1"/>
</dbReference>
<dbReference type="InterPro" id="IPR050482">
    <property type="entry name" value="Sensor_HK_TwoCompSys"/>
</dbReference>
<dbReference type="CDD" id="cd16917">
    <property type="entry name" value="HATPase_UhpB-NarQ-NarX-like"/>
    <property type="match status" value="1"/>
</dbReference>
<dbReference type="InterPro" id="IPR019734">
    <property type="entry name" value="TPR_rpt"/>
</dbReference>
<accession>A0A2I0R6M4</accession>
<dbReference type="Pfam" id="PF13424">
    <property type="entry name" value="TPR_12"/>
    <property type="match status" value="1"/>
</dbReference>
<evidence type="ECO:0000256" key="9">
    <source>
        <dbReference type="SAM" id="Phobius"/>
    </source>
</evidence>
<dbReference type="OrthoDB" id="9778366at2"/>
<dbReference type="InterPro" id="IPR011712">
    <property type="entry name" value="Sig_transdc_His_kin_sub3_dim/P"/>
</dbReference>
<evidence type="ECO:0000256" key="1">
    <source>
        <dbReference type="ARBA" id="ARBA00000085"/>
    </source>
</evidence>
<evidence type="ECO:0000256" key="8">
    <source>
        <dbReference type="ARBA" id="ARBA00023012"/>
    </source>
</evidence>
<evidence type="ECO:0000259" key="11">
    <source>
        <dbReference type="Pfam" id="PF07730"/>
    </source>
</evidence>
<evidence type="ECO:0000256" key="5">
    <source>
        <dbReference type="ARBA" id="ARBA00022741"/>
    </source>
</evidence>
<evidence type="ECO:0000256" key="7">
    <source>
        <dbReference type="ARBA" id="ARBA00022840"/>
    </source>
</evidence>
<keyword evidence="5" id="KW-0547">Nucleotide-binding</keyword>
<sequence length="657" mass="75886">MKVLIIIFTIVLSSSYISWAQEKSEFEQLISKIQNSTYSDSNVVKDYMITAMNIARSGNNLTQIGKVYQAYGNYQFFTGNQKRALSYYDTTIVYAKEANDSTLIISTLIRKNFYNFNLNPKQAKETFHRYLNVSKRRGDHENAAISLNGIALCFELDNKPNQALKYYLEAYDIAVETDNTFLQGMLLSNIGLIKYKNKQYDQALNDFMKSKKLSEKIGSIRLNFYLQNNLGLVYESLGMLEESIAYFKNSMKRANELGFPYTKGVTHLNLSEAYYKSNDPNLAFMHADSAYMLFKKYNQVQDISKTFLIKAKSFLIKKKFDDALMAVDSSMFYSKMNNSIDDVLNGYKIKSKIYKELGQYEKGLDNYMTYANLRDSLEVLTNQKQFSELQVIYETEKREAELNEERTRIAILKKDNRIYQSRVTIITIIVIVVLLIAAVLIYFRYMQIRRKRQIVFSHQLIKNIDDERSRISKDLHDDIGQSLSVAKSKINLFNRGKLDDVDDMEESLGQIIQQVRTLSHRLHPFFLEKIGLNRSLVSLLDRLEKDTNLITSHDLSADIDHLNEEIQKQLYRISQECINNTLKHAEAKSLRITITKEGSYYTYIYRDSGKGFDAVSKSGFGISAMKERVNKIGGRFSIQSQPGKGVKIVIKFQNKEA</sequence>
<keyword evidence="4" id="KW-0808">Transferase</keyword>
<dbReference type="Pfam" id="PF02518">
    <property type="entry name" value="HATPase_c"/>
    <property type="match status" value="1"/>
</dbReference>
<dbReference type="EC" id="2.7.13.3" evidence="2"/>
<evidence type="ECO:0000313" key="12">
    <source>
        <dbReference type="EMBL" id="PKR82020.1"/>
    </source>
</evidence>
<dbReference type="InterPro" id="IPR003594">
    <property type="entry name" value="HATPase_dom"/>
</dbReference>
<evidence type="ECO:0000259" key="10">
    <source>
        <dbReference type="Pfam" id="PF02518"/>
    </source>
</evidence>
<dbReference type="InterPro" id="IPR036890">
    <property type="entry name" value="HATPase_C_sf"/>
</dbReference>
<evidence type="ECO:0000256" key="6">
    <source>
        <dbReference type="ARBA" id="ARBA00022777"/>
    </source>
</evidence>
<keyword evidence="9" id="KW-0472">Membrane</keyword>
<evidence type="ECO:0000256" key="4">
    <source>
        <dbReference type="ARBA" id="ARBA00022679"/>
    </source>
</evidence>
<comment type="catalytic activity">
    <reaction evidence="1">
        <text>ATP + protein L-histidine = ADP + protein N-phospho-L-histidine.</text>
        <dbReference type="EC" id="2.7.13.3"/>
    </reaction>
</comment>
<keyword evidence="9" id="KW-1133">Transmembrane helix</keyword>
<keyword evidence="3" id="KW-0597">Phosphoprotein</keyword>
<evidence type="ECO:0000256" key="3">
    <source>
        <dbReference type="ARBA" id="ARBA00022553"/>
    </source>
</evidence>
<dbReference type="Pfam" id="PF07730">
    <property type="entry name" value="HisKA_3"/>
    <property type="match status" value="1"/>
</dbReference>
<dbReference type="AlphaFoldDB" id="A0A2I0R6M4"/>
<keyword evidence="7" id="KW-0067">ATP-binding</keyword>
<protein>
    <recommendedName>
        <fullName evidence="2">histidine kinase</fullName>
        <ecNumber evidence="2">2.7.13.3</ecNumber>
    </recommendedName>
</protein>
<dbReference type="SUPFAM" id="SSF55874">
    <property type="entry name" value="ATPase domain of HSP90 chaperone/DNA topoisomerase II/histidine kinase"/>
    <property type="match status" value="1"/>
</dbReference>
<feature type="domain" description="Signal transduction histidine kinase subgroup 3 dimerisation and phosphoacceptor" evidence="11">
    <location>
        <begin position="467"/>
        <end position="524"/>
    </location>
</feature>
<keyword evidence="6" id="KW-0418">Kinase</keyword>
<dbReference type="GO" id="GO:0046983">
    <property type="term" value="F:protein dimerization activity"/>
    <property type="evidence" value="ECO:0007669"/>
    <property type="project" value="InterPro"/>
</dbReference>
<dbReference type="GO" id="GO:0016020">
    <property type="term" value="C:membrane"/>
    <property type="evidence" value="ECO:0007669"/>
    <property type="project" value="InterPro"/>
</dbReference>
<proteinExistence type="predicted"/>
<evidence type="ECO:0000256" key="2">
    <source>
        <dbReference type="ARBA" id="ARBA00012438"/>
    </source>
</evidence>
<keyword evidence="8" id="KW-0902">Two-component regulatory system</keyword>
<dbReference type="InterPro" id="IPR011990">
    <property type="entry name" value="TPR-like_helical_dom_sf"/>
</dbReference>
<reference evidence="12 13" key="1">
    <citation type="submission" date="2017-12" db="EMBL/GenBank/DDBJ databases">
        <title>The draft genome sequence of Brumimicrobium saltpan LHR20.</title>
        <authorList>
            <person name="Do Z.-J."/>
            <person name="Luo H.-R."/>
        </authorList>
    </citation>
    <scope>NUCLEOTIDE SEQUENCE [LARGE SCALE GENOMIC DNA]</scope>
    <source>
        <strain evidence="12 13">LHR20</strain>
    </source>
</reference>
<dbReference type="EMBL" id="PJNI01000001">
    <property type="protein sequence ID" value="PKR82020.1"/>
    <property type="molecule type" value="Genomic_DNA"/>
</dbReference>
<dbReference type="GO" id="GO:0000155">
    <property type="term" value="F:phosphorelay sensor kinase activity"/>
    <property type="evidence" value="ECO:0007669"/>
    <property type="project" value="InterPro"/>
</dbReference>
<dbReference type="PANTHER" id="PTHR24421">
    <property type="entry name" value="NITRATE/NITRITE SENSOR PROTEIN NARX-RELATED"/>
    <property type="match status" value="1"/>
</dbReference>
<comment type="caution">
    <text evidence="12">The sequence shown here is derived from an EMBL/GenBank/DDBJ whole genome shotgun (WGS) entry which is preliminary data.</text>
</comment>
<dbReference type="GO" id="GO:0005524">
    <property type="term" value="F:ATP binding"/>
    <property type="evidence" value="ECO:0007669"/>
    <property type="project" value="UniProtKB-KW"/>
</dbReference>
<dbReference type="SMART" id="SM00028">
    <property type="entry name" value="TPR"/>
    <property type="match status" value="5"/>
</dbReference>
<name>A0A2I0R6M4_9FLAO</name>
<dbReference type="Gene3D" id="1.20.5.1930">
    <property type="match status" value="1"/>
</dbReference>
<dbReference type="SUPFAM" id="SSF48452">
    <property type="entry name" value="TPR-like"/>
    <property type="match status" value="1"/>
</dbReference>
<dbReference type="RefSeq" id="WP_101333166.1">
    <property type="nucleotide sequence ID" value="NZ_PJNI01000001.1"/>
</dbReference>
<evidence type="ECO:0000313" key="13">
    <source>
        <dbReference type="Proteomes" id="UP000236654"/>
    </source>
</evidence>
<keyword evidence="13" id="KW-1185">Reference proteome</keyword>
<organism evidence="12 13">
    <name type="scientific">Brumimicrobium salinarum</name>
    <dbReference type="NCBI Taxonomy" id="2058658"/>
    <lineage>
        <taxon>Bacteria</taxon>
        <taxon>Pseudomonadati</taxon>
        <taxon>Bacteroidota</taxon>
        <taxon>Flavobacteriia</taxon>
        <taxon>Flavobacteriales</taxon>
        <taxon>Crocinitomicaceae</taxon>
        <taxon>Brumimicrobium</taxon>
    </lineage>
</organism>
<feature type="domain" description="Histidine kinase/HSP90-like ATPase" evidence="10">
    <location>
        <begin position="567"/>
        <end position="653"/>
    </location>
</feature>
<dbReference type="Gene3D" id="3.30.565.10">
    <property type="entry name" value="Histidine kinase-like ATPase, C-terminal domain"/>
    <property type="match status" value="1"/>
</dbReference>
<dbReference type="Proteomes" id="UP000236654">
    <property type="component" value="Unassembled WGS sequence"/>
</dbReference>